<evidence type="ECO:0000256" key="3">
    <source>
        <dbReference type="ARBA" id="ARBA00022801"/>
    </source>
</evidence>
<keyword evidence="8" id="KW-1185">Reference proteome</keyword>
<dbReference type="EMBL" id="JABWGN010000006">
    <property type="protein sequence ID" value="NUW33312.1"/>
    <property type="molecule type" value="Genomic_DNA"/>
</dbReference>
<dbReference type="RefSeq" id="WP_175590740.1">
    <property type="nucleotide sequence ID" value="NZ_JABWGN010000006.1"/>
</dbReference>
<dbReference type="Gene3D" id="2.130.10.130">
    <property type="entry name" value="Integrin alpha, N-terminal"/>
    <property type="match status" value="3"/>
</dbReference>
<dbReference type="InterPro" id="IPR013517">
    <property type="entry name" value="FG-GAP"/>
</dbReference>
<keyword evidence="1 6" id="KW-0732">Signal</keyword>
<proteinExistence type="predicted"/>
<reference evidence="7 8" key="1">
    <citation type="submission" date="2020-06" db="EMBL/GenBank/DDBJ databases">
        <title>Nonomuraea sp. SMC257, a novel actinomycete isolated from soil.</title>
        <authorList>
            <person name="Chanama M."/>
        </authorList>
    </citation>
    <scope>NUCLEOTIDE SEQUENCE [LARGE SCALE GENOMIC DNA]</scope>
    <source>
        <strain evidence="7 8">SMC257</strain>
    </source>
</reference>
<organism evidence="7 8">
    <name type="scientific">Nonomuraea montanisoli</name>
    <dbReference type="NCBI Taxonomy" id="2741721"/>
    <lineage>
        <taxon>Bacteria</taxon>
        <taxon>Bacillati</taxon>
        <taxon>Actinomycetota</taxon>
        <taxon>Actinomycetes</taxon>
        <taxon>Streptosporangiales</taxon>
        <taxon>Streptosporangiaceae</taxon>
        <taxon>Nonomuraea</taxon>
    </lineage>
</organism>
<keyword evidence="3" id="KW-0378">Hydrolase</keyword>
<dbReference type="PROSITE" id="PS51257">
    <property type="entry name" value="PROKAR_LIPOPROTEIN"/>
    <property type="match status" value="1"/>
</dbReference>
<accession>A0A7Y6I7U3</accession>
<dbReference type="GO" id="GO:0016787">
    <property type="term" value="F:hydrolase activity"/>
    <property type="evidence" value="ECO:0007669"/>
    <property type="project" value="UniProtKB-KW"/>
</dbReference>
<sequence length="494" mass="49685">MLMIVRGFAAALLVASLAACTAEAPGRQTPVASAPAASAPAASAPVTSAPAPSRTSTTPAARGACRAGCDATKARDYNGDGYADLAIGAPGQQSDEEDSTRSGYVVVSYGGARGLGPRRRTVLQPGRDGLPRGFTEGENFGASSAGGDFDGDGYADLAVGASSERSDGPAAVTIVFGGRDGLSARSAVLIRHEDPMFGELLTAGDFNGDGHQDLAVATVEAAWVVYGSDGMRRQPPRPRLVRRSSAINALAAGDVTGDRIDDLVVAFSDDDPADEGTGAVHRGSRGGLKGVAGPTFDAWGVGALAVGDVDGDGFGDVIAGNAYADADDPGGQIFLHRGSASGPAAERVLISQNSPGVPEDSEDGDGFGTELAVGDVNADGYADVAVGASGKFEMNGAVFLLYGGRGGLAEAGARVLRPGDAGFAGDVQAFGASLRLSDFDKDGRADLAVTTRTEPVVAVLAASPEGVRTTRPLLISPERVGTPGKDSGFGRSLT</sequence>
<keyword evidence="2" id="KW-0677">Repeat</keyword>
<dbReference type="SUPFAM" id="SSF69318">
    <property type="entry name" value="Integrin alpha N-terminal domain"/>
    <property type="match status" value="1"/>
</dbReference>
<evidence type="ECO:0000256" key="6">
    <source>
        <dbReference type="SAM" id="SignalP"/>
    </source>
</evidence>
<evidence type="ECO:0000256" key="2">
    <source>
        <dbReference type="ARBA" id="ARBA00022737"/>
    </source>
</evidence>
<evidence type="ECO:0000313" key="8">
    <source>
        <dbReference type="Proteomes" id="UP000586042"/>
    </source>
</evidence>
<gene>
    <name evidence="7" type="ORF">HTZ77_18025</name>
</gene>
<dbReference type="InterPro" id="IPR028994">
    <property type="entry name" value="Integrin_alpha_N"/>
</dbReference>
<dbReference type="Pfam" id="PF01839">
    <property type="entry name" value="FG-GAP"/>
    <property type="match status" value="3"/>
</dbReference>
<dbReference type="PANTHER" id="PTHR23221">
    <property type="entry name" value="GLYCOSYLPHOSPHATIDYLINOSITOL PHOSPHOLIPASE D"/>
    <property type="match status" value="1"/>
</dbReference>
<dbReference type="PANTHER" id="PTHR23221:SF7">
    <property type="entry name" value="PHOSPHATIDYLINOSITOL-GLYCAN-SPECIFIC PHOSPHOLIPASE D"/>
    <property type="match status" value="1"/>
</dbReference>
<dbReference type="InterPro" id="IPR013519">
    <property type="entry name" value="Int_alpha_beta-p"/>
</dbReference>
<feature type="chain" id="PRO_5030845867" evidence="6">
    <location>
        <begin position="25"/>
        <end position="494"/>
    </location>
</feature>
<dbReference type="Pfam" id="PF13517">
    <property type="entry name" value="FG-GAP_3"/>
    <property type="match status" value="1"/>
</dbReference>
<evidence type="ECO:0000313" key="7">
    <source>
        <dbReference type="EMBL" id="NUW33312.1"/>
    </source>
</evidence>
<feature type="region of interest" description="Disordered" evidence="5">
    <location>
        <begin position="41"/>
        <end position="62"/>
    </location>
</feature>
<evidence type="ECO:0000256" key="4">
    <source>
        <dbReference type="ARBA" id="ARBA00023180"/>
    </source>
</evidence>
<evidence type="ECO:0000256" key="1">
    <source>
        <dbReference type="ARBA" id="ARBA00022729"/>
    </source>
</evidence>
<evidence type="ECO:0000256" key="5">
    <source>
        <dbReference type="SAM" id="MobiDB-lite"/>
    </source>
</evidence>
<dbReference type="PROSITE" id="PS51470">
    <property type="entry name" value="FG_GAP"/>
    <property type="match status" value="3"/>
</dbReference>
<keyword evidence="4" id="KW-0325">Glycoprotein</keyword>
<dbReference type="AlphaFoldDB" id="A0A7Y6I7U3"/>
<dbReference type="SMART" id="SM00191">
    <property type="entry name" value="Int_alpha"/>
    <property type="match status" value="6"/>
</dbReference>
<feature type="signal peptide" evidence="6">
    <location>
        <begin position="1"/>
        <end position="24"/>
    </location>
</feature>
<protein>
    <submittedName>
        <fullName evidence="7">FG-GAP repeat protein</fullName>
    </submittedName>
</protein>
<dbReference type="Proteomes" id="UP000586042">
    <property type="component" value="Unassembled WGS sequence"/>
</dbReference>
<comment type="caution">
    <text evidence="7">The sequence shown here is derived from an EMBL/GenBank/DDBJ whole genome shotgun (WGS) entry which is preliminary data.</text>
</comment>
<name>A0A7Y6I7U3_9ACTN</name>